<feature type="region of interest" description="Disordered" evidence="1">
    <location>
        <begin position="1"/>
        <end position="61"/>
    </location>
</feature>
<gene>
    <name evidence="2" type="ORF">DEH80_09435</name>
</gene>
<name>A0A363UKU0_9GAMM</name>
<proteinExistence type="predicted"/>
<evidence type="ECO:0000256" key="1">
    <source>
        <dbReference type="SAM" id="MobiDB-lite"/>
    </source>
</evidence>
<feature type="compositionally biased region" description="Basic and acidic residues" evidence="1">
    <location>
        <begin position="12"/>
        <end position="33"/>
    </location>
</feature>
<reference evidence="2 3" key="1">
    <citation type="submission" date="2018-05" db="EMBL/GenBank/DDBJ databases">
        <title>Abyssibacter profundi OUC007T gen. nov., sp. nov, a marine bacterium isolated from seawater of the Mariana Trench.</title>
        <authorList>
            <person name="Zhou S."/>
        </authorList>
    </citation>
    <scope>NUCLEOTIDE SEQUENCE [LARGE SCALE GENOMIC DNA]</scope>
    <source>
        <strain evidence="2 3">OUC007</strain>
    </source>
</reference>
<evidence type="ECO:0000313" key="3">
    <source>
        <dbReference type="Proteomes" id="UP000251800"/>
    </source>
</evidence>
<protein>
    <submittedName>
        <fullName evidence="2">Uncharacterized protein</fullName>
    </submittedName>
</protein>
<comment type="caution">
    <text evidence="2">The sequence shown here is derived from an EMBL/GenBank/DDBJ whole genome shotgun (WGS) entry which is preliminary data.</text>
</comment>
<accession>A0A363UKU0</accession>
<evidence type="ECO:0000313" key="2">
    <source>
        <dbReference type="EMBL" id="PWN56028.1"/>
    </source>
</evidence>
<dbReference type="AlphaFoldDB" id="A0A363UKU0"/>
<organism evidence="2 3">
    <name type="scientific">Abyssibacter profundi</name>
    <dbReference type="NCBI Taxonomy" id="2182787"/>
    <lineage>
        <taxon>Bacteria</taxon>
        <taxon>Pseudomonadati</taxon>
        <taxon>Pseudomonadota</taxon>
        <taxon>Gammaproteobacteria</taxon>
        <taxon>Chromatiales</taxon>
        <taxon>Oceanococcaceae</taxon>
        <taxon>Abyssibacter</taxon>
    </lineage>
</organism>
<dbReference type="OrthoDB" id="5959320at2"/>
<dbReference type="RefSeq" id="WP_109720243.1">
    <property type="nucleotide sequence ID" value="NZ_QEQK01000007.1"/>
</dbReference>
<dbReference type="Proteomes" id="UP000251800">
    <property type="component" value="Unassembled WGS sequence"/>
</dbReference>
<sequence length="61" mass="6302">MPQPGPKHPSTRNRDSDDAAESHAPDHEAKEDALADEAGDESFPASDPPAWTPGKPGSPAG</sequence>
<dbReference type="EMBL" id="QEQK01000007">
    <property type="protein sequence ID" value="PWN56028.1"/>
    <property type="molecule type" value="Genomic_DNA"/>
</dbReference>
<keyword evidence="3" id="KW-1185">Reference proteome</keyword>